<dbReference type="RefSeq" id="WP_200236860.1">
    <property type="nucleotide sequence ID" value="NZ_JAENGP010000011.1"/>
</dbReference>
<gene>
    <name evidence="2" type="ORF">JHL22_10260</name>
</gene>
<accession>A0ABS1EG31</accession>
<dbReference type="InterPro" id="IPR056090">
    <property type="entry name" value="DUF7673"/>
</dbReference>
<protein>
    <recommendedName>
        <fullName evidence="1">DUF7673 domain-containing protein</fullName>
    </recommendedName>
</protein>
<evidence type="ECO:0000313" key="2">
    <source>
        <dbReference type="EMBL" id="MBK1781602.1"/>
    </source>
</evidence>
<sequence>MIGTNAAFQRKKGNMMENFDKNFFDKEKCHSKGIPALKRLLAIAQGNSGQCRIVANFLLSLYNGDRFKFDLTDFRSLDISIFIDSIAVLGMDYRPKQEVHCYFENGGKIWEDLAEKWKLNK</sequence>
<proteinExistence type="predicted"/>
<dbReference type="Proteomes" id="UP000635316">
    <property type="component" value="Unassembled WGS sequence"/>
</dbReference>
<name>A0ABS1EG31_9BURK</name>
<evidence type="ECO:0000259" key="1">
    <source>
        <dbReference type="Pfam" id="PF24720"/>
    </source>
</evidence>
<reference evidence="2 3" key="1">
    <citation type="submission" date="2020-12" db="EMBL/GenBank/DDBJ databases">
        <authorList>
            <person name="Lu T."/>
            <person name="Wang Q."/>
            <person name="Han X."/>
        </authorList>
    </citation>
    <scope>NUCLEOTIDE SEQUENCE [LARGE SCALE GENOMIC DNA]</scope>
    <source>
        <strain evidence="2 3">WQ 585</strain>
    </source>
</reference>
<feature type="domain" description="DUF7673" evidence="1">
    <location>
        <begin position="35"/>
        <end position="118"/>
    </location>
</feature>
<evidence type="ECO:0000313" key="3">
    <source>
        <dbReference type="Proteomes" id="UP000635316"/>
    </source>
</evidence>
<comment type="caution">
    <text evidence="2">The sequence shown here is derived from an EMBL/GenBank/DDBJ whole genome shotgun (WGS) entry which is preliminary data.</text>
</comment>
<keyword evidence="3" id="KW-1185">Reference proteome</keyword>
<dbReference type="Pfam" id="PF24720">
    <property type="entry name" value="DUF7673"/>
    <property type="match status" value="1"/>
</dbReference>
<organism evidence="2 3">
    <name type="scientific">Advenella mandrilli</name>
    <dbReference type="NCBI Taxonomy" id="2800330"/>
    <lineage>
        <taxon>Bacteria</taxon>
        <taxon>Pseudomonadati</taxon>
        <taxon>Pseudomonadota</taxon>
        <taxon>Betaproteobacteria</taxon>
        <taxon>Burkholderiales</taxon>
        <taxon>Alcaligenaceae</taxon>
    </lineage>
</organism>
<dbReference type="EMBL" id="JAENGP010000011">
    <property type="protein sequence ID" value="MBK1781602.1"/>
    <property type="molecule type" value="Genomic_DNA"/>
</dbReference>